<gene>
    <name evidence="1" type="ORF">N783_18905</name>
</gene>
<comment type="caution">
    <text evidence="1">The sequence shown here is derived from an EMBL/GenBank/DDBJ whole genome shotgun (WGS) entry which is preliminary data.</text>
</comment>
<accession>A0A0A5FTR3</accession>
<dbReference type="AlphaFoldDB" id="A0A0A5FTR3"/>
<proteinExistence type="predicted"/>
<dbReference type="RefSeq" id="WP_027446205.1">
    <property type="nucleotide sequence ID" value="NZ_AULJ01000031.1"/>
</dbReference>
<keyword evidence="2" id="KW-1185">Reference proteome</keyword>
<name>A0A0A5FTR3_9BACI</name>
<evidence type="ECO:0000313" key="2">
    <source>
        <dbReference type="Proteomes" id="UP000030403"/>
    </source>
</evidence>
<organism evidence="1 2">
    <name type="scientific">Pontibacillus marinus BH030004 = DSM 16465</name>
    <dbReference type="NCBI Taxonomy" id="1385511"/>
    <lineage>
        <taxon>Bacteria</taxon>
        <taxon>Bacillati</taxon>
        <taxon>Bacillota</taxon>
        <taxon>Bacilli</taxon>
        <taxon>Bacillales</taxon>
        <taxon>Bacillaceae</taxon>
        <taxon>Pontibacillus</taxon>
    </lineage>
</organism>
<dbReference type="STRING" id="1385511.GCA_000425225_02508"/>
<reference evidence="1 2" key="1">
    <citation type="submission" date="2013-08" db="EMBL/GenBank/DDBJ databases">
        <authorList>
            <person name="Huang J."/>
            <person name="Wang G."/>
        </authorList>
    </citation>
    <scope>NUCLEOTIDE SEQUENCE [LARGE SCALE GENOMIC DNA]</scope>
    <source>
        <strain evidence="1 2">BH030004</strain>
    </source>
</reference>
<dbReference type="Proteomes" id="UP000030403">
    <property type="component" value="Unassembled WGS sequence"/>
</dbReference>
<protein>
    <submittedName>
        <fullName evidence="1">Uncharacterized protein</fullName>
    </submittedName>
</protein>
<sequence length="89" mass="10155">MNSNSKEAITTGYHYFSKEKTPLFYGTIQDPDIESIMIKNEDIEEKATIIELDDSSKRIWLNIPKKPVNYTVEIIGQDAGGEVLYKGRD</sequence>
<evidence type="ECO:0000313" key="1">
    <source>
        <dbReference type="EMBL" id="KGX84161.1"/>
    </source>
</evidence>
<dbReference type="EMBL" id="AVPF01000065">
    <property type="protein sequence ID" value="KGX84161.1"/>
    <property type="molecule type" value="Genomic_DNA"/>
</dbReference>